<dbReference type="GO" id="GO:0005112">
    <property type="term" value="F:Notch binding"/>
    <property type="evidence" value="ECO:0000318"/>
    <property type="project" value="GO_Central"/>
</dbReference>
<gene>
    <name evidence="10" type="primary">LOC118412987</name>
</gene>
<dbReference type="FunFam" id="2.10.25.10:FF:000004">
    <property type="entry name" value="Neurogenic locus notch 1"/>
    <property type="match status" value="1"/>
</dbReference>
<dbReference type="PROSITE" id="PS50041">
    <property type="entry name" value="C_TYPE_LECTIN_2"/>
    <property type="match status" value="2"/>
</dbReference>
<feature type="disulfide bond" evidence="6">
    <location>
        <begin position="203"/>
        <end position="212"/>
    </location>
</feature>
<dbReference type="SUPFAM" id="SSF57196">
    <property type="entry name" value="EGF/Laminin"/>
    <property type="match status" value="7"/>
</dbReference>
<keyword evidence="5" id="KW-0325">Glycoprotein</keyword>
<dbReference type="CDD" id="cd00037">
    <property type="entry name" value="CLECT"/>
    <property type="match status" value="2"/>
</dbReference>
<dbReference type="PANTHER" id="PTHR12916">
    <property type="entry name" value="CYTOCHROME C OXIDASE POLYPEPTIDE VIC-2"/>
    <property type="match status" value="1"/>
</dbReference>
<feature type="disulfide bond" evidence="6">
    <location>
        <begin position="700"/>
        <end position="709"/>
    </location>
</feature>
<dbReference type="InterPro" id="IPR000742">
    <property type="entry name" value="EGF"/>
</dbReference>
<dbReference type="RefSeq" id="XP_035671975.1">
    <property type="nucleotide sequence ID" value="XM_035816082.1"/>
</dbReference>
<feature type="disulfide bond" evidence="6">
    <location>
        <begin position="856"/>
        <end position="865"/>
    </location>
</feature>
<dbReference type="SMART" id="SM00181">
    <property type="entry name" value="EGF"/>
    <property type="match status" value="7"/>
</dbReference>
<dbReference type="PANTHER" id="PTHR12916:SF9">
    <property type="entry name" value="NEUROGENIC LOCUS NOTCH HOMOLOG PROTEIN 1-RELATED"/>
    <property type="match status" value="1"/>
</dbReference>
<dbReference type="GO" id="GO:0005509">
    <property type="term" value="F:calcium ion binding"/>
    <property type="evidence" value="ECO:0007669"/>
    <property type="project" value="InterPro"/>
</dbReference>
<keyword evidence="4 6" id="KW-1015">Disulfide bond</keyword>
<dbReference type="OrthoDB" id="10383567at2759"/>
<dbReference type="FunFam" id="2.10.25.10:FF:000122">
    <property type="entry name" value="Protein crumbs homolog 2"/>
    <property type="match status" value="1"/>
</dbReference>
<dbReference type="CDD" id="cd00054">
    <property type="entry name" value="EGF_CA"/>
    <property type="match status" value="6"/>
</dbReference>
<reference evidence="10" key="2">
    <citation type="submission" date="2025-08" db="UniProtKB">
        <authorList>
            <consortium name="RefSeq"/>
        </authorList>
    </citation>
    <scope>IDENTIFICATION</scope>
    <source>
        <strain evidence="10">S238N-H82</strain>
        <tissue evidence="10">Testes</tissue>
    </source>
</reference>
<keyword evidence="1 6" id="KW-0245">EGF-like domain</keyword>
<proteinExistence type="predicted"/>
<dbReference type="Proteomes" id="UP000001554">
    <property type="component" value="Chromosome 4"/>
</dbReference>
<evidence type="ECO:0000259" key="8">
    <source>
        <dbReference type="PROSITE" id="PS50041"/>
    </source>
</evidence>
<dbReference type="GO" id="GO:0051240">
    <property type="term" value="P:positive regulation of multicellular organismal process"/>
    <property type="evidence" value="ECO:0007669"/>
    <property type="project" value="UniProtKB-ARBA"/>
</dbReference>
<dbReference type="InterPro" id="IPR013032">
    <property type="entry name" value="EGF-like_CS"/>
</dbReference>
<dbReference type="FunFam" id="2.10.25.10:FF:000143">
    <property type="entry name" value="Protein crumbs 1"/>
    <property type="match status" value="1"/>
</dbReference>
<dbReference type="PROSITE" id="PS01187">
    <property type="entry name" value="EGF_CA"/>
    <property type="match status" value="3"/>
</dbReference>
<dbReference type="Pfam" id="PF12661">
    <property type="entry name" value="hEGF"/>
    <property type="match status" value="2"/>
</dbReference>
<feature type="domain" description="C-type lectin" evidence="8">
    <location>
        <begin position="714"/>
        <end position="828"/>
    </location>
</feature>
<dbReference type="PROSITE" id="PS01186">
    <property type="entry name" value="EGF_2"/>
    <property type="match status" value="6"/>
</dbReference>
<feature type="domain" description="C-type lectin" evidence="8">
    <location>
        <begin position="257"/>
        <end position="373"/>
    </location>
</feature>
<feature type="domain" description="EGF-like" evidence="7">
    <location>
        <begin position="177"/>
        <end position="213"/>
    </location>
</feature>
<dbReference type="Gene3D" id="3.10.100.10">
    <property type="entry name" value="Mannose-Binding Protein A, subunit A"/>
    <property type="match status" value="2"/>
</dbReference>
<feature type="disulfide bond" evidence="6">
    <location>
        <begin position="384"/>
        <end position="401"/>
    </location>
</feature>
<evidence type="ECO:0000259" key="7">
    <source>
        <dbReference type="PROSITE" id="PS50026"/>
    </source>
</evidence>
<dbReference type="PRINTS" id="PR00010">
    <property type="entry name" value="EGFBLOOD"/>
</dbReference>
<dbReference type="SUPFAM" id="SSF56436">
    <property type="entry name" value="C-type lectin-like"/>
    <property type="match status" value="2"/>
</dbReference>
<feature type="domain" description="EGF-like" evidence="7">
    <location>
        <begin position="375"/>
        <end position="413"/>
    </location>
</feature>
<evidence type="ECO:0000256" key="2">
    <source>
        <dbReference type="ARBA" id="ARBA00022729"/>
    </source>
</evidence>
<dbReference type="SMART" id="SM00179">
    <property type="entry name" value="EGF_CA"/>
    <property type="match status" value="7"/>
</dbReference>
<protein>
    <submittedName>
        <fullName evidence="10">Fibropellin-1-like</fullName>
    </submittedName>
</protein>
<accession>A0A9J7MLT9</accession>
<keyword evidence="9" id="KW-1185">Reference proteome</keyword>
<dbReference type="Pfam" id="PF00008">
    <property type="entry name" value="EGF"/>
    <property type="match status" value="4"/>
</dbReference>
<evidence type="ECO:0000256" key="3">
    <source>
        <dbReference type="ARBA" id="ARBA00022737"/>
    </source>
</evidence>
<dbReference type="FunFam" id="3.10.100.10:FF:000107">
    <property type="entry name" value="Uncharacterized protein"/>
    <property type="match status" value="2"/>
</dbReference>
<dbReference type="InterPro" id="IPR001881">
    <property type="entry name" value="EGF-like_Ca-bd_dom"/>
</dbReference>
<dbReference type="SMART" id="SM00034">
    <property type="entry name" value="CLECT"/>
    <property type="match status" value="2"/>
</dbReference>
<dbReference type="AlphaFoldDB" id="A0A9J7MLT9"/>
<dbReference type="FunFam" id="2.10.25.10:FF:000814">
    <property type="entry name" value="Sushi, von Willebrand factor type A, EGF and pentraxin domain-containing protein 1"/>
    <property type="match status" value="1"/>
</dbReference>
<organism evidence="9 10">
    <name type="scientific">Branchiostoma floridae</name>
    <name type="common">Florida lancelet</name>
    <name type="synonym">Amphioxus</name>
    <dbReference type="NCBI Taxonomy" id="7739"/>
    <lineage>
        <taxon>Eukaryota</taxon>
        <taxon>Metazoa</taxon>
        <taxon>Chordata</taxon>
        <taxon>Cephalochordata</taxon>
        <taxon>Leptocardii</taxon>
        <taxon>Amphioxiformes</taxon>
        <taxon>Branchiostomatidae</taxon>
        <taxon>Branchiostoma</taxon>
    </lineage>
</organism>
<evidence type="ECO:0000256" key="1">
    <source>
        <dbReference type="ARBA" id="ARBA00022536"/>
    </source>
</evidence>
<feature type="disulfide bond" evidence="6">
    <location>
        <begin position="441"/>
        <end position="450"/>
    </location>
</feature>
<dbReference type="PROSITE" id="PS50026">
    <property type="entry name" value="EGF_3"/>
    <property type="match status" value="7"/>
</dbReference>
<feature type="disulfide bond" evidence="6">
    <location>
        <begin position="243"/>
        <end position="252"/>
    </location>
</feature>
<dbReference type="GO" id="GO:0007219">
    <property type="term" value="P:Notch signaling pathway"/>
    <property type="evidence" value="ECO:0000318"/>
    <property type="project" value="GO_Central"/>
</dbReference>
<dbReference type="GeneID" id="118412987"/>
<feature type="domain" description="EGF-like" evidence="7">
    <location>
        <begin position="674"/>
        <end position="710"/>
    </location>
</feature>
<dbReference type="PROSITE" id="PS00010">
    <property type="entry name" value="ASX_HYDROXYL"/>
    <property type="match status" value="5"/>
</dbReference>
<name>A0A9J7MLT9_BRAFL</name>
<dbReference type="Gene3D" id="2.10.25.10">
    <property type="entry name" value="Laminin"/>
    <property type="match status" value="7"/>
</dbReference>
<evidence type="ECO:0000256" key="4">
    <source>
        <dbReference type="ARBA" id="ARBA00023157"/>
    </source>
</evidence>
<dbReference type="GO" id="GO:0003008">
    <property type="term" value="P:system process"/>
    <property type="evidence" value="ECO:0007669"/>
    <property type="project" value="UniProtKB-ARBA"/>
</dbReference>
<dbReference type="InterPro" id="IPR016187">
    <property type="entry name" value="CTDL_fold"/>
</dbReference>
<feature type="domain" description="EGF-like" evidence="7">
    <location>
        <begin position="830"/>
        <end position="866"/>
    </location>
</feature>
<feature type="domain" description="EGF-like" evidence="7">
    <location>
        <begin position="415"/>
        <end position="451"/>
    </location>
</feature>
<evidence type="ECO:0000256" key="6">
    <source>
        <dbReference type="PROSITE-ProRule" id="PRU00076"/>
    </source>
</evidence>
<dbReference type="KEGG" id="bfo:118412987"/>
<reference evidence="9" key="1">
    <citation type="journal article" date="2020" name="Nat. Ecol. Evol.">
        <title>Deeply conserved synteny resolves early events in vertebrate evolution.</title>
        <authorList>
            <person name="Simakov O."/>
            <person name="Marletaz F."/>
            <person name="Yue J.X."/>
            <person name="O'Connell B."/>
            <person name="Jenkins J."/>
            <person name="Brandt A."/>
            <person name="Calef R."/>
            <person name="Tung C.H."/>
            <person name="Huang T.K."/>
            <person name="Schmutz J."/>
            <person name="Satoh N."/>
            <person name="Yu J.K."/>
            <person name="Putnam N.H."/>
            <person name="Green R.E."/>
            <person name="Rokhsar D.S."/>
        </authorList>
    </citation>
    <scope>NUCLEOTIDE SEQUENCE [LARGE SCALE GENOMIC DNA]</scope>
    <source>
        <strain evidence="9">S238N-H82</strain>
    </source>
</reference>
<feature type="domain" description="EGF-like" evidence="7">
    <location>
        <begin position="217"/>
        <end position="253"/>
    </location>
</feature>
<keyword evidence="2" id="KW-0732">Signal</keyword>
<keyword evidence="3" id="KW-0677">Repeat</keyword>
<dbReference type="InterPro" id="IPR016186">
    <property type="entry name" value="C-type_lectin-like/link_sf"/>
</dbReference>
<evidence type="ECO:0000313" key="10">
    <source>
        <dbReference type="RefSeq" id="XP_035671975.1"/>
    </source>
</evidence>
<dbReference type="InterPro" id="IPR000152">
    <property type="entry name" value="EGF-type_Asp/Asn_hydroxyl_site"/>
</dbReference>
<dbReference type="FunFam" id="2.10.25.10:FF:000117">
    <property type="entry name" value="Delta-like protein"/>
    <property type="match status" value="1"/>
</dbReference>
<dbReference type="InterPro" id="IPR001304">
    <property type="entry name" value="C-type_lectin-like"/>
</dbReference>
<sequence length="931" mass="100542">MHLFHVEPKTVKRTLTEAVPHNFRSRKAPTKMWKFIIFTLAVFVGPSQSQAGRFLATYSGYDYFKVQVNGQMTSANVKRTCEAAGYVTPCPGDRSCAGSSSFCVLTGLTGCFYGPMDDLSQVLCGTTPDRCRALDGVYVFMGYSWNAGAACGVDGDRYYTVGLSQNNRDALCALASDIDQCSSAPCENGATCQGGVNGFTCQCVPGYTGTRCETSLDVDDCASDPCWFGGTCVDGYRDFSCVCPEGFAGKKCEIAAFSGQCYQFSSDALSQPEAQQACSTQNGRLADAKVGQQHQRFITDGIATSTGASSWLGVKLEPVYYLKYPDGSVSPRPLEMSPTQPHSHCDLCVLLNSSNSFQAEPASCTEQHNYVCQTDLKSCGSNVCQNGGNCTSCFGESVLFCDCPDGFGGKSCEINIDDCASNPCQNGGTCHDDVNTYHCSCLPGYTGNNCESDIDECASNPCQHEGTCQDQVSSYSCLCPTGYDGDNCEIEIDWCSLVTCPFGWTCQNLIDHFSCLASAGRMMEPYRCSSASCPDGMYCKEKGGQEYLAMVGNWSFFNVQASGQMTNANVKATCEAAGMRYPCYHTGRDGCTNRYWSSNCIVFDDTLVSCETFLVLSENLCGHTDPPHCQPLDDTFVYIPAWLTDGSATGVDYETHTDHLHGAYYSNKYAMCADIDECESNPCWMGGTCMDHVASYSCVCPKYTTGEHCEIVSSVGDCYKFSTSAARHLEATHACLAVDGHMVDVKDDKKQQFLANMIAATTGSSTWLAMKTAPLPILHSDGTLALGSLQWMAGEPSSPFDLCVLLDSSNNYQAKIAFCTEQHSYVCVSDIVECSSNPCQNGGMCSDGLNSYVCHCTAGFEGDNCETDMDLCAQVVCPFNWQCQDQGDHFICNARSTRLVQVDPYVCSSASCPGGMNCKEEDPASFSCRAG</sequence>
<dbReference type="FunFam" id="2.10.25.10:FF:000520">
    <property type="entry name" value="Predicted protein"/>
    <property type="match status" value="1"/>
</dbReference>
<dbReference type="InterPro" id="IPR018097">
    <property type="entry name" value="EGF_Ca-bd_CS"/>
</dbReference>
<feature type="disulfide bond" evidence="6">
    <location>
        <begin position="479"/>
        <end position="488"/>
    </location>
</feature>
<evidence type="ECO:0000313" key="9">
    <source>
        <dbReference type="Proteomes" id="UP000001554"/>
    </source>
</evidence>
<dbReference type="GO" id="GO:0051241">
    <property type="term" value="P:negative regulation of multicellular organismal process"/>
    <property type="evidence" value="ECO:0007669"/>
    <property type="project" value="UniProtKB-ARBA"/>
</dbReference>
<feature type="domain" description="EGF-like" evidence="7">
    <location>
        <begin position="453"/>
        <end position="489"/>
    </location>
</feature>
<dbReference type="PROSITE" id="PS00022">
    <property type="entry name" value="EGF_1"/>
    <property type="match status" value="7"/>
</dbReference>
<evidence type="ECO:0000256" key="5">
    <source>
        <dbReference type="ARBA" id="ARBA00023180"/>
    </source>
</evidence>
<comment type="caution">
    <text evidence="6">Lacks conserved residue(s) required for the propagation of feature annotation.</text>
</comment>
<feature type="disulfide bond" evidence="6">
    <location>
        <begin position="403"/>
        <end position="412"/>
    </location>
</feature>